<feature type="binding site" evidence="5">
    <location>
        <position position="102"/>
    </location>
    <ligand>
        <name>Zn(2+)</name>
        <dbReference type="ChEBI" id="CHEBI:29105"/>
    </ligand>
</feature>
<dbReference type="GO" id="GO:0005975">
    <property type="term" value="P:carbohydrate metabolic process"/>
    <property type="evidence" value="ECO:0007669"/>
    <property type="project" value="InterPro"/>
</dbReference>
<dbReference type="InterPro" id="IPR014628">
    <property type="entry name" value="Man6P_isomerase_Firm_short"/>
</dbReference>
<dbReference type="InterPro" id="IPR011051">
    <property type="entry name" value="RmlC_Cupin_sf"/>
</dbReference>
<feature type="domain" description="Phosphomannose isomerase type I catalytic" evidence="7">
    <location>
        <begin position="6"/>
        <end position="113"/>
    </location>
</feature>
<evidence type="ECO:0000256" key="1">
    <source>
        <dbReference type="ARBA" id="ARBA00022723"/>
    </source>
</evidence>
<dbReference type="InterPro" id="IPR051804">
    <property type="entry name" value="Carb_Metab_Reg_Kinase/Isom"/>
</dbReference>
<dbReference type="PANTHER" id="PTHR42742">
    <property type="entry name" value="TRANSCRIPTIONAL REPRESSOR MPRA"/>
    <property type="match status" value="1"/>
</dbReference>
<proteinExistence type="predicted"/>
<evidence type="ECO:0000313" key="9">
    <source>
        <dbReference type="EMBL" id="KEZ85316.1"/>
    </source>
</evidence>
<keyword evidence="10" id="KW-1185">Reference proteome</keyword>
<evidence type="ECO:0000256" key="5">
    <source>
        <dbReference type="PIRSR" id="PIRSR036894-1"/>
    </source>
</evidence>
<dbReference type="eggNOG" id="COG1482">
    <property type="taxonomic scope" value="Bacteria"/>
</dbReference>
<dbReference type="InterPro" id="IPR049071">
    <property type="entry name" value="MPI_cupin_dom"/>
</dbReference>
<evidence type="ECO:0000259" key="8">
    <source>
        <dbReference type="Pfam" id="PF21621"/>
    </source>
</evidence>
<dbReference type="RefSeq" id="WP_035134778.1">
    <property type="nucleotide sequence ID" value="NZ_JPMD01000038.1"/>
</dbReference>
<dbReference type="Pfam" id="PF21621">
    <property type="entry name" value="MPI_cupin_dom"/>
    <property type="match status" value="1"/>
</dbReference>
<dbReference type="GO" id="GO:0008270">
    <property type="term" value="F:zinc ion binding"/>
    <property type="evidence" value="ECO:0007669"/>
    <property type="project" value="InterPro"/>
</dbReference>
<dbReference type="STRING" id="318464.IO99_15460"/>
<evidence type="ECO:0000256" key="2">
    <source>
        <dbReference type="ARBA" id="ARBA00022833"/>
    </source>
</evidence>
<sequence length="315" mass="35923">MYPIKFSNLYYEKIWGGRKLEDYRTNLPKGNIGESWEIACHKNGMSIISNGKYKGKALIEIIKEYKNLIVGDKIYIDKFTDRDFPLLIKIINSNENLSVQVHPNDKYAHRVENDNGKVEAWYIIDCEEGAEIIVGTTGCTKEEFKRSCTEGTVEGCMNKIAVKPGELFLIEPGLLHSIGKGILLAEIQQNSDITYRVYDYHRGRELHIDKALDVVNFNGGTKSLCINNDLVIQNHMNSEKFNIDIYNIKGSYSETSDKDKFFVFTCVEGKGKISFVDEGLRKFIDISILESFLIPAYLGEYILIGDMKLIKSHVF</sequence>
<evidence type="ECO:0000259" key="7">
    <source>
        <dbReference type="Pfam" id="PF20511"/>
    </source>
</evidence>
<evidence type="ECO:0000256" key="6">
    <source>
        <dbReference type="PIRSR" id="PIRSR036894-2"/>
    </source>
</evidence>
<dbReference type="InterPro" id="IPR046457">
    <property type="entry name" value="PMI_typeI_cat"/>
</dbReference>
<accession>A0A084J8N2</accession>
<name>A0A084J8N2_9CLOT</name>
<dbReference type="PIRSF" id="PIRSF036894">
    <property type="entry name" value="PMI_Firm_short"/>
    <property type="match status" value="1"/>
</dbReference>
<organism evidence="9 10">
    <name type="scientific">Clostridium sulfidigenes</name>
    <dbReference type="NCBI Taxonomy" id="318464"/>
    <lineage>
        <taxon>Bacteria</taxon>
        <taxon>Bacillati</taxon>
        <taxon>Bacillota</taxon>
        <taxon>Clostridia</taxon>
        <taxon>Eubacteriales</taxon>
        <taxon>Clostridiaceae</taxon>
        <taxon>Clostridium</taxon>
    </lineage>
</organism>
<dbReference type="GO" id="GO:0004476">
    <property type="term" value="F:mannose-6-phosphate isomerase activity"/>
    <property type="evidence" value="ECO:0007669"/>
    <property type="project" value="InterPro"/>
</dbReference>
<evidence type="ECO:0000313" key="10">
    <source>
        <dbReference type="Proteomes" id="UP000028542"/>
    </source>
</evidence>
<dbReference type="AlphaFoldDB" id="A0A084J8N2"/>
<keyword evidence="1 5" id="KW-0479">Metal-binding</keyword>
<keyword evidence="9" id="KW-0413">Isomerase</keyword>
<evidence type="ECO:0000256" key="3">
    <source>
        <dbReference type="ARBA" id="ARBA00029741"/>
    </source>
</evidence>
<keyword evidence="2 5" id="KW-0862">Zinc</keyword>
<comment type="caution">
    <text evidence="9">The sequence shown here is derived from an EMBL/GenBank/DDBJ whole genome shotgun (WGS) entry which is preliminary data.</text>
</comment>
<dbReference type="Pfam" id="PF20511">
    <property type="entry name" value="PMI_typeI_cat"/>
    <property type="match status" value="1"/>
</dbReference>
<dbReference type="SUPFAM" id="SSF51182">
    <property type="entry name" value="RmlC-like cupins"/>
    <property type="match status" value="1"/>
</dbReference>
<dbReference type="InterPro" id="IPR014710">
    <property type="entry name" value="RmlC-like_jellyroll"/>
</dbReference>
<dbReference type="Gene3D" id="2.60.120.10">
    <property type="entry name" value="Jelly Rolls"/>
    <property type="match status" value="2"/>
</dbReference>
<evidence type="ECO:0000256" key="4">
    <source>
        <dbReference type="ARBA" id="ARBA00030762"/>
    </source>
</evidence>
<feature type="active site" evidence="6">
    <location>
        <position position="196"/>
    </location>
</feature>
<dbReference type="PANTHER" id="PTHR42742:SF3">
    <property type="entry name" value="FRUCTOKINASE"/>
    <property type="match status" value="1"/>
</dbReference>
<feature type="binding site" evidence="5">
    <location>
        <position position="119"/>
    </location>
    <ligand>
        <name>Zn(2+)</name>
        <dbReference type="ChEBI" id="CHEBI:29105"/>
    </ligand>
</feature>
<feature type="domain" description="Mannose-6-phosphate isomerase cupin" evidence="8">
    <location>
        <begin position="232"/>
        <end position="314"/>
    </location>
</feature>
<reference evidence="9 10" key="1">
    <citation type="submission" date="2014-07" db="EMBL/GenBank/DDBJ databases">
        <title>Draft genome of Clostridium sulfidigenes 113A isolated from sediments associated with methane hydrate from Krishna Godavari basin.</title>
        <authorList>
            <person name="Honkalas V.S."/>
            <person name="Dabir A.P."/>
            <person name="Arora P."/>
            <person name="Dhakephalkar P.K."/>
        </authorList>
    </citation>
    <scope>NUCLEOTIDE SEQUENCE [LARGE SCALE GENOMIC DNA]</scope>
    <source>
        <strain evidence="9 10">113A</strain>
    </source>
</reference>
<comment type="cofactor">
    <cofactor evidence="5">
        <name>Zn(2+)</name>
        <dbReference type="ChEBI" id="CHEBI:29105"/>
    </cofactor>
    <text evidence="5">Binds 1 zinc ion per subunit.</text>
</comment>
<feature type="binding site" evidence="5">
    <location>
        <position position="176"/>
    </location>
    <ligand>
        <name>Zn(2+)</name>
        <dbReference type="ChEBI" id="CHEBI:29105"/>
    </ligand>
</feature>
<gene>
    <name evidence="9" type="ORF">IO99_15460</name>
</gene>
<protein>
    <recommendedName>
        <fullName evidence="3">Phosphohexomutase</fullName>
    </recommendedName>
    <alternativeName>
        <fullName evidence="4">Phosphomannose isomerase</fullName>
    </alternativeName>
</protein>
<dbReference type="Proteomes" id="UP000028542">
    <property type="component" value="Unassembled WGS sequence"/>
</dbReference>
<dbReference type="EMBL" id="JPMD01000038">
    <property type="protein sequence ID" value="KEZ85316.1"/>
    <property type="molecule type" value="Genomic_DNA"/>
</dbReference>
<dbReference type="CDD" id="cd07010">
    <property type="entry name" value="cupin_PMI_type_I_N_bac"/>
    <property type="match status" value="1"/>
</dbReference>